<feature type="non-terminal residue" evidence="1">
    <location>
        <position position="317"/>
    </location>
</feature>
<keyword evidence="2" id="KW-1185">Reference proteome</keyword>
<reference evidence="1 2" key="1">
    <citation type="submission" date="2024-02" db="EMBL/GenBank/DDBJ databases">
        <authorList>
            <person name="Chen Y."/>
            <person name="Shah S."/>
            <person name="Dougan E. K."/>
            <person name="Thang M."/>
            <person name="Chan C."/>
        </authorList>
    </citation>
    <scope>NUCLEOTIDE SEQUENCE [LARGE SCALE GENOMIC DNA]</scope>
</reference>
<organism evidence="1 2">
    <name type="scientific">Durusdinium trenchii</name>
    <dbReference type="NCBI Taxonomy" id="1381693"/>
    <lineage>
        <taxon>Eukaryota</taxon>
        <taxon>Sar</taxon>
        <taxon>Alveolata</taxon>
        <taxon>Dinophyceae</taxon>
        <taxon>Suessiales</taxon>
        <taxon>Symbiodiniaceae</taxon>
        <taxon>Durusdinium</taxon>
    </lineage>
</organism>
<dbReference type="EMBL" id="CAXAMN010023157">
    <property type="protein sequence ID" value="CAK9075623.1"/>
    <property type="molecule type" value="Genomic_DNA"/>
</dbReference>
<proteinExistence type="predicted"/>
<protein>
    <submittedName>
        <fullName evidence="1">Uncharacterized protein</fullName>
    </submittedName>
</protein>
<sequence length="317" mass="34424">MQPKFVPEPDVSDIREPVRPPLKLCTMSADGILAIPNAEREKWLADPVRNPDWRTRLANFDAVFSPAASGQQQQQQAAAANTSTAEVDLATPVVQPVQSQCATPPHMTSDEFKKRYPEITCSVTINMGAQSITCHYADNKIFLVCTANFQIPGILSPDARPIFLYAGGTWISDSSKAGGVHAKDFLSKETNANKAVEFHLESSQDMDAKLSLLCHKFLVVLEETGSSGVSDSSPMTLYALLTMLEKRGVLDAKLTGHKVERPPEVVRGEASDSITIAHEAFSVFRPNPVAQVKQVKASNIAGFIGLRALTSSNFITL</sequence>
<accession>A0ABP0PJB8</accession>
<evidence type="ECO:0000313" key="1">
    <source>
        <dbReference type="EMBL" id="CAK9075623.1"/>
    </source>
</evidence>
<dbReference type="Proteomes" id="UP001642484">
    <property type="component" value="Unassembled WGS sequence"/>
</dbReference>
<name>A0ABP0PJB8_9DINO</name>
<evidence type="ECO:0000313" key="2">
    <source>
        <dbReference type="Proteomes" id="UP001642484"/>
    </source>
</evidence>
<comment type="caution">
    <text evidence="1">The sequence shown here is derived from an EMBL/GenBank/DDBJ whole genome shotgun (WGS) entry which is preliminary data.</text>
</comment>
<gene>
    <name evidence="1" type="ORF">CCMP2556_LOCUS37248</name>
</gene>